<evidence type="ECO:0000313" key="2">
    <source>
        <dbReference type="EMBL" id="RKO63550.1"/>
    </source>
</evidence>
<evidence type="ECO:0000313" key="3">
    <source>
        <dbReference type="Proteomes" id="UP000286235"/>
    </source>
</evidence>
<dbReference type="AlphaFoldDB" id="A0A420VJ35"/>
<evidence type="ECO:0000256" key="1">
    <source>
        <dbReference type="SAM" id="Coils"/>
    </source>
</evidence>
<keyword evidence="1" id="KW-0175">Coiled coil</keyword>
<comment type="caution">
    <text evidence="2">The sequence shown here is derived from an EMBL/GenBank/DDBJ whole genome shotgun (WGS) entry which is preliminary data.</text>
</comment>
<keyword evidence="3" id="KW-1185">Reference proteome</keyword>
<dbReference type="Proteomes" id="UP000286235">
    <property type="component" value="Unassembled WGS sequence"/>
</dbReference>
<proteinExistence type="predicted"/>
<dbReference type="EMBL" id="AZRV01000006">
    <property type="protein sequence ID" value="RKO63550.1"/>
    <property type="molecule type" value="Genomic_DNA"/>
</dbReference>
<accession>A0A420VJ35</accession>
<protein>
    <recommendedName>
        <fullName evidence="4">Phage terminase, small subunit</fullName>
    </recommendedName>
</protein>
<feature type="coiled-coil region" evidence="1">
    <location>
        <begin position="12"/>
        <end position="54"/>
    </location>
</feature>
<dbReference type="RefSeq" id="WP_120666317.1">
    <property type="nucleotide sequence ID" value="NZ_AZRV01000006.1"/>
</dbReference>
<gene>
    <name evidence="2" type="ORF">Cdeb_02812</name>
</gene>
<evidence type="ECO:0008006" key="4">
    <source>
        <dbReference type="Google" id="ProtNLM"/>
    </source>
</evidence>
<name>A0A420VJ35_9BACI</name>
<sequence length="119" mass="14097">MTNKELTKDEKIKKEIRRLKQIYKDIDEKRKKTVEGLINEAAFMRATLEELKQMVDEDGPVDIMPQGEYSIKREHPALKTYNTMIQRYSSVIKQLTDLLPKEELKEQDDGFESFVMDRD</sequence>
<organism evidence="2 3">
    <name type="scientific">Caldibacillus debilis GB1</name>
    <dbReference type="NCBI Taxonomy" id="1339248"/>
    <lineage>
        <taxon>Bacteria</taxon>
        <taxon>Bacillati</taxon>
        <taxon>Bacillota</taxon>
        <taxon>Bacilli</taxon>
        <taxon>Bacillales</taxon>
        <taxon>Bacillaceae</taxon>
        <taxon>Caldibacillus</taxon>
    </lineage>
</organism>
<reference evidence="2 3" key="1">
    <citation type="submission" date="2013-12" db="EMBL/GenBank/DDBJ databases">
        <title>Genome and proteome characterization of Caldibacillus debilis GB1 derived from a cellulolytic aero-tolerant co-culture.</title>
        <authorList>
            <person name="Wushke S.T."/>
            <person name="Zhang X."/>
            <person name="Fristensky B."/>
            <person name="Wilkins J.A."/>
            <person name="Levin D.B."/>
            <person name="Sparling R."/>
        </authorList>
    </citation>
    <scope>NUCLEOTIDE SEQUENCE [LARGE SCALE GENOMIC DNA]</scope>
    <source>
        <strain evidence="2 3">GB1</strain>
    </source>
</reference>